<gene>
    <name evidence="2" type="ORF">K435DRAFT_794862</name>
</gene>
<reference evidence="2 3" key="1">
    <citation type="journal article" date="2019" name="Nat. Ecol. Evol.">
        <title>Megaphylogeny resolves global patterns of mushroom evolution.</title>
        <authorList>
            <person name="Varga T."/>
            <person name="Krizsan K."/>
            <person name="Foldi C."/>
            <person name="Dima B."/>
            <person name="Sanchez-Garcia M."/>
            <person name="Sanchez-Ramirez S."/>
            <person name="Szollosi G.J."/>
            <person name="Szarkandi J.G."/>
            <person name="Papp V."/>
            <person name="Albert L."/>
            <person name="Andreopoulos W."/>
            <person name="Angelini C."/>
            <person name="Antonin V."/>
            <person name="Barry K.W."/>
            <person name="Bougher N.L."/>
            <person name="Buchanan P."/>
            <person name="Buyck B."/>
            <person name="Bense V."/>
            <person name="Catcheside P."/>
            <person name="Chovatia M."/>
            <person name="Cooper J."/>
            <person name="Damon W."/>
            <person name="Desjardin D."/>
            <person name="Finy P."/>
            <person name="Geml J."/>
            <person name="Haridas S."/>
            <person name="Hughes K."/>
            <person name="Justo A."/>
            <person name="Karasinski D."/>
            <person name="Kautmanova I."/>
            <person name="Kiss B."/>
            <person name="Kocsube S."/>
            <person name="Kotiranta H."/>
            <person name="LaButti K.M."/>
            <person name="Lechner B.E."/>
            <person name="Liimatainen K."/>
            <person name="Lipzen A."/>
            <person name="Lukacs Z."/>
            <person name="Mihaltcheva S."/>
            <person name="Morgado L.N."/>
            <person name="Niskanen T."/>
            <person name="Noordeloos M.E."/>
            <person name="Ohm R.A."/>
            <person name="Ortiz-Santana B."/>
            <person name="Ovrebo C."/>
            <person name="Racz N."/>
            <person name="Riley R."/>
            <person name="Savchenko A."/>
            <person name="Shiryaev A."/>
            <person name="Soop K."/>
            <person name="Spirin V."/>
            <person name="Szebenyi C."/>
            <person name="Tomsovsky M."/>
            <person name="Tulloss R.E."/>
            <person name="Uehling J."/>
            <person name="Grigoriev I.V."/>
            <person name="Vagvolgyi C."/>
            <person name="Papp T."/>
            <person name="Martin F.M."/>
            <person name="Miettinen O."/>
            <person name="Hibbett D.S."/>
            <person name="Nagy L.G."/>
        </authorList>
    </citation>
    <scope>NUCLEOTIDE SEQUENCE [LARGE SCALE GENOMIC DNA]</scope>
    <source>
        <strain evidence="2 3">CBS 962.96</strain>
    </source>
</reference>
<evidence type="ECO:0000313" key="2">
    <source>
        <dbReference type="EMBL" id="THU99504.1"/>
    </source>
</evidence>
<evidence type="ECO:0000313" key="3">
    <source>
        <dbReference type="Proteomes" id="UP000297245"/>
    </source>
</evidence>
<dbReference type="AlphaFoldDB" id="A0A4S8MAM9"/>
<keyword evidence="3" id="KW-1185">Reference proteome</keyword>
<proteinExistence type="predicted"/>
<sequence>MARKRKDAAAKPQAPGKGLTQGGSALKSKAKKKRLIRLPLKTPTVLPDEIDIEEEDLEATDTPTPPSQPRLSSLRPNVSPIVPLARLARLAHSSRSVQESMEQEIEVVETEVVTLLLVKQVERDSLLLELIPYWTHPIFILHVRHHAPQEVVNINQIRTPKKQKAF</sequence>
<feature type="compositionally biased region" description="Acidic residues" evidence="1">
    <location>
        <begin position="48"/>
        <end position="59"/>
    </location>
</feature>
<accession>A0A4S8MAM9</accession>
<name>A0A4S8MAM9_DENBC</name>
<dbReference type="EMBL" id="ML179118">
    <property type="protein sequence ID" value="THU99504.1"/>
    <property type="molecule type" value="Genomic_DNA"/>
</dbReference>
<organism evidence="2 3">
    <name type="scientific">Dendrothele bispora (strain CBS 962.96)</name>
    <dbReference type="NCBI Taxonomy" id="1314807"/>
    <lineage>
        <taxon>Eukaryota</taxon>
        <taxon>Fungi</taxon>
        <taxon>Dikarya</taxon>
        <taxon>Basidiomycota</taxon>
        <taxon>Agaricomycotina</taxon>
        <taxon>Agaricomycetes</taxon>
        <taxon>Agaricomycetidae</taxon>
        <taxon>Agaricales</taxon>
        <taxon>Agaricales incertae sedis</taxon>
        <taxon>Dendrothele</taxon>
    </lineage>
</organism>
<evidence type="ECO:0000256" key="1">
    <source>
        <dbReference type="SAM" id="MobiDB-lite"/>
    </source>
</evidence>
<feature type="region of interest" description="Disordered" evidence="1">
    <location>
        <begin position="47"/>
        <end position="76"/>
    </location>
</feature>
<protein>
    <submittedName>
        <fullName evidence="2">Uncharacterized protein</fullName>
    </submittedName>
</protein>
<dbReference type="Proteomes" id="UP000297245">
    <property type="component" value="Unassembled WGS sequence"/>
</dbReference>
<feature type="region of interest" description="Disordered" evidence="1">
    <location>
        <begin position="1"/>
        <end position="33"/>
    </location>
</feature>